<dbReference type="SMART" id="SM00086">
    <property type="entry name" value="PAC"/>
    <property type="match status" value="2"/>
</dbReference>
<keyword evidence="5" id="KW-0597">Phosphoprotein</keyword>
<dbReference type="PANTHER" id="PTHR43065:SF46">
    <property type="entry name" value="C4-DICARBOXYLATE TRANSPORT SENSOR PROTEIN DCTB"/>
    <property type="match status" value="1"/>
</dbReference>
<evidence type="ECO:0000256" key="1">
    <source>
        <dbReference type="ARBA" id="ARBA00000085"/>
    </source>
</evidence>
<evidence type="ECO:0000256" key="2">
    <source>
        <dbReference type="ARBA" id="ARBA00004651"/>
    </source>
</evidence>
<dbReference type="GO" id="GO:0000155">
    <property type="term" value="F:phosphorelay sensor kinase activity"/>
    <property type="evidence" value="ECO:0007669"/>
    <property type="project" value="InterPro"/>
</dbReference>
<name>A0AAP3XRX9_9PROT</name>
<dbReference type="InterPro" id="IPR035965">
    <property type="entry name" value="PAS-like_dom_sf"/>
</dbReference>
<evidence type="ECO:0000256" key="14">
    <source>
        <dbReference type="SAM" id="MobiDB-lite"/>
    </source>
</evidence>
<dbReference type="GO" id="GO:0006355">
    <property type="term" value="P:regulation of DNA-templated transcription"/>
    <property type="evidence" value="ECO:0007669"/>
    <property type="project" value="InterPro"/>
</dbReference>
<dbReference type="InterPro" id="IPR000014">
    <property type="entry name" value="PAS"/>
</dbReference>
<dbReference type="InterPro" id="IPR013655">
    <property type="entry name" value="PAS_fold_3"/>
</dbReference>
<dbReference type="PROSITE" id="PS50109">
    <property type="entry name" value="HIS_KIN"/>
    <property type="match status" value="1"/>
</dbReference>
<dbReference type="GO" id="GO:0005886">
    <property type="term" value="C:plasma membrane"/>
    <property type="evidence" value="ECO:0007669"/>
    <property type="project" value="UniProtKB-SubCell"/>
</dbReference>
<dbReference type="SMART" id="SM00387">
    <property type="entry name" value="HATPase_c"/>
    <property type="match status" value="1"/>
</dbReference>
<keyword evidence="19" id="KW-1185">Reference proteome</keyword>
<evidence type="ECO:0000313" key="19">
    <source>
        <dbReference type="Proteomes" id="UP001301140"/>
    </source>
</evidence>
<dbReference type="InterPro" id="IPR000700">
    <property type="entry name" value="PAS-assoc_C"/>
</dbReference>
<feature type="domain" description="PAC" evidence="17">
    <location>
        <begin position="403"/>
        <end position="453"/>
    </location>
</feature>
<protein>
    <recommendedName>
        <fullName evidence="3">histidine kinase</fullName>
        <ecNumber evidence="3">2.7.13.3</ecNumber>
    </recommendedName>
</protein>
<evidence type="ECO:0000259" key="15">
    <source>
        <dbReference type="PROSITE" id="PS50109"/>
    </source>
</evidence>
<dbReference type="Gene3D" id="1.10.287.130">
    <property type="match status" value="1"/>
</dbReference>
<dbReference type="CDD" id="cd18773">
    <property type="entry name" value="PDC1_HK_sensor"/>
    <property type="match status" value="1"/>
</dbReference>
<dbReference type="InterPro" id="IPR003594">
    <property type="entry name" value="HATPase_dom"/>
</dbReference>
<dbReference type="InterPro" id="IPR005467">
    <property type="entry name" value="His_kinase_dom"/>
</dbReference>
<dbReference type="NCBIfam" id="TIGR00229">
    <property type="entry name" value="sensory_box"/>
    <property type="match status" value="2"/>
</dbReference>
<dbReference type="InterPro" id="IPR003661">
    <property type="entry name" value="HisK_dim/P_dom"/>
</dbReference>
<keyword evidence="13" id="KW-0472">Membrane</keyword>
<dbReference type="CDD" id="cd00130">
    <property type="entry name" value="PAS"/>
    <property type="match status" value="2"/>
</dbReference>
<keyword evidence="4" id="KW-1003">Cell membrane</keyword>
<feature type="domain" description="PAS" evidence="16">
    <location>
        <begin position="325"/>
        <end position="396"/>
    </location>
</feature>
<dbReference type="InterPro" id="IPR001610">
    <property type="entry name" value="PAC"/>
</dbReference>
<evidence type="ECO:0000256" key="10">
    <source>
        <dbReference type="ARBA" id="ARBA00022840"/>
    </source>
</evidence>
<keyword evidence="11" id="KW-1133">Transmembrane helix</keyword>
<evidence type="ECO:0000256" key="4">
    <source>
        <dbReference type="ARBA" id="ARBA00022475"/>
    </source>
</evidence>
<keyword evidence="10" id="KW-0067">ATP-binding</keyword>
<dbReference type="SMART" id="SM00388">
    <property type="entry name" value="HisKA"/>
    <property type="match status" value="1"/>
</dbReference>
<dbReference type="Gene3D" id="3.30.565.10">
    <property type="entry name" value="Histidine kinase-like ATPase, C-terminal domain"/>
    <property type="match status" value="1"/>
</dbReference>
<dbReference type="CDD" id="cd18774">
    <property type="entry name" value="PDC2_HK_sensor"/>
    <property type="match status" value="1"/>
</dbReference>
<feature type="region of interest" description="Disordered" evidence="14">
    <location>
        <begin position="841"/>
        <end position="878"/>
    </location>
</feature>
<evidence type="ECO:0000256" key="7">
    <source>
        <dbReference type="ARBA" id="ARBA00022692"/>
    </source>
</evidence>
<evidence type="ECO:0000256" key="5">
    <source>
        <dbReference type="ARBA" id="ARBA00022553"/>
    </source>
</evidence>
<keyword evidence="12" id="KW-0902">Two-component regulatory system</keyword>
<dbReference type="CDD" id="cd00082">
    <property type="entry name" value="HisKA"/>
    <property type="match status" value="1"/>
</dbReference>
<dbReference type="AlphaFoldDB" id="A0AAP3XRX9"/>
<dbReference type="InterPro" id="IPR004358">
    <property type="entry name" value="Sig_transdc_His_kin-like_C"/>
</dbReference>
<evidence type="ECO:0000256" key="6">
    <source>
        <dbReference type="ARBA" id="ARBA00022679"/>
    </source>
</evidence>
<feature type="domain" description="PAS" evidence="16">
    <location>
        <begin position="454"/>
        <end position="524"/>
    </location>
</feature>
<dbReference type="Pfam" id="PF08447">
    <property type="entry name" value="PAS_3"/>
    <property type="match status" value="1"/>
</dbReference>
<keyword evidence="6" id="KW-0808">Transferase</keyword>
<dbReference type="SMART" id="SM00091">
    <property type="entry name" value="PAS"/>
    <property type="match status" value="2"/>
</dbReference>
<dbReference type="InterPro" id="IPR036890">
    <property type="entry name" value="HATPase_C_sf"/>
</dbReference>
<feature type="domain" description="Histidine kinase" evidence="15">
    <location>
        <begin position="594"/>
        <end position="804"/>
    </location>
</feature>
<proteinExistence type="predicted"/>
<evidence type="ECO:0000256" key="12">
    <source>
        <dbReference type="ARBA" id="ARBA00023012"/>
    </source>
</evidence>
<evidence type="ECO:0000256" key="3">
    <source>
        <dbReference type="ARBA" id="ARBA00012438"/>
    </source>
</evidence>
<keyword evidence="8" id="KW-0547">Nucleotide-binding</keyword>
<dbReference type="InterPro" id="IPR036097">
    <property type="entry name" value="HisK_dim/P_sf"/>
</dbReference>
<dbReference type="EC" id="2.7.13.3" evidence="3"/>
<reference evidence="18 19" key="1">
    <citation type="submission" date="2023-03" db="EMBL/GenBank/DDBJ databases">
        <title>YIM 152171 draft genome.</title>
        <authorList>
            <person name="Yang Z."/>
        </authorList>
    </citation>
    <scope>NUCLEOTIDE SEQUENCE [LARGE SCALE GENOMIC DNA]</scope>
    <source>
        <strain evidence="18 19">YIM 152171</strain>
    </source>
</reference>
<dbReference type="PROSITE" id="PS50113">
    <property type="entry name" value="PAC"/>
    <property type="match status" value="2"/>
</dbReference>
<dbReference type="Proteomes" id="UP001301140">
    <property type="component" value="Unassembled WGS sequence"/>
</dbReference>
<dbReference type="InterPro" id="IPR013767">
    <property type="entry name" value="PAS_fold"/>
</dbReference>
<dbReference type="Pfam" id="PF02518">
    <property type="entry name" value="HATPase_c"/>
    <property type="match status" value="1"/>
</dbReference>
<dbReference type="SUPFAM" id="SSF47384">
    <property type="entry name" value="Homodimeric domain of signal transducing histidine kinase"/>
    <property type="match status" value="1"/>
</dbReference>
<feature type="compositionally biased region" description="Low complexity" evidence="14">
    <location>
        <begin position="867"/>
        <end position="878"/>
    </location>
</feature>
<evidence type="ECO:0000256" key="8">
    <source>
        <dbReference type="ARBA" id="ARBA00022741"/>
    </source>
</evidence>
<keyword evidence="9" id="KW-0418">Kinase</keyword>
<evidence type="ECO:0000256" key="13">
    <source>
        <dbReference type="ARBA" id="ARBA00023136"/>
    </source>
</evidence>
<accession>A0AAP3XRX9</accession>
<comment type="subcellular location">
    <subcellularLocation>
        <location evidence="2">Cell membrane</location>
        <topology evidence="2">Multi-pass membrane protein</topology>
    </subcellularLocation>
</comment>
<dbReference type="SUPFAM" id="SSF55874">
    <property type="entry name" value="ATPase domain of HSP90 chaperone/DNA topoisomerase II/histidine kinase"/>
    <property type="match status" value="1"/>
</dbReference>
<dbReference type="Pfam" id="PF00512">
    <property type="entry name" value="HisKA"/>
    <property type="match status" value="1"/>
</dbReference>
<sequence length="891" mass="96634">MRRREKRRGLLRAGLERLAPVMRRRQFLLLTLAALLPLLGLVAGLTALSLRQQQASMRIEAVDRAGTMLGSVERELLAQVELLEVLARTPALDGPTPDLARFRRTVAHFREELPAWANVILADLDGQQIVNMRRAPGRPLPPVVDRQGFARVLATGRPVVGDLADPRQHSPSGQPRFSVKVPVLRDGVIRYVLTATVDADVIASSLLQPGLAPSWRVLLVDAAGRIVAAPETPASIGEAADELAQAALAGAREGVYETVDTAGEPFVTAFRGSQSTGWSVHVAIPLEEYAAPLERSTWRLVGVGLAACALSLILVCLLRRVQERAEARKAAILEAALDAIATVGADGRVLEWNAAAERMFGYRRDEAAGREIVELVAPPEDRERHRRRIARQLRRGGGRRLRRRVEIQALRADGSRFPLELALGPFSIGSRPYLTLHGRDITSRKRGEAALRESEQRYRLLAENATDMIARLSLEGVCLYVSPACREIMGYEPAELSGRRLADHVHPEDREEMVAELGAFLAGRRGLQQTLTYRMARKDGRHAWLEVRLRLVHDAFGRPVEAVGVGRDITQRRDLEQRLHEAQKMKAVGQLTGGVAHDFNNLLTVILGNAEVLAAEIADPRLRALALMVQEAAERGADLTDKLLTFGRRRPLTQQQIDLNTLVRGMTSLLRRIIGAPVSLRTELPERLPATFADRTLLEGALLNLVLNARDAMPHGGILTIATGIERGRAGRLFVSVADTGTGMSQEVRERAFEPFFTTKEAGKGSGLGLPMVYGFARLSGGEVVIETEPGRGTKVSILLPLAAAQPDGRAAGAGSGPVAATAGSDQGIDLALPGIVQPEQAGGIEPARPAQAPRRDLRLLPPPGQPGTLPGLPGPDELTAAIRKARRARA</sequence>
<feature type="domain" description="PAC" evidence="17">
    <location>
        <begin position="529"/>
        <end position="581"/>
    </location>
</feature>
<evidence type="ECO:0000259" key="16">
    <source>
        <dbReference type="PROSITE" id="PS50112"/>
    </source>
</evidence>
<dbReference type="Gene3D" id="3.30.450.20">
    <property type="entry name" value="PAS domain"/>
    <property type="match status" value="3"/>
</dbReference>
<evidence type="ECO:0000313" key="18">
    <source>
        <dbReference type="EMBL" id="MDF1586934.1"/>
    </source>
</evidence>
<dbReference type="SUPFAM" id="SSF55785">
    <property type="entry name" value="PYP-like sensor domain (PAS domain)"/>
    <property type="match status" value="2"/>
</dbReference>
<organism evidence="18 19">
    <name type="scientific">Marinimicrococcus flavescens</name>
    <dbReference type="NCBI Taxonomy" id="3031815"/>
    <lineage>
        <taxon>Bacteria</taxon>
        <taxon>Pseudomonadati</taxon>
        <taxon>Pseudomonadota</taxon>
        <taxon>Alphaproteobacteria</taxon>
        <taxon>Geminicoccales</taxon>
        <taxon>Geminicoccaceae</taxon>
        <taxon>Marinimicrococcus</taxon>
    </lineage>
</organism>
<dbReference type="RefSeq" id="WP_327789355.1">
    <property type="nucleotide sequence ID" value="NZ_JARGEQ010000101.1"/>
</dbReference>
<evidence type="ECO:0000259" key="17">
    <source>
        <dbReference type="PROSITE" id="PS50113"/>
    </source>
</evidence>
<dbReference type="PANTHER" id="PTHR43065">
    <property type="entry name" value="SENSOR HISTIDINE KINASE"/>
    <property type="match status" value="1"/>
</dbReference>
<evidence type="ECO:0000256" key="11">
    <source>
        <dbReference type="ARBA" id="ARBA00022989"/>
    </source>
</evidence>
<keyword evidence="7" id="KW-0812">Transmembrane</keyword>
<dbReference type="EMBL" id="JARGEQ010000101">
    <property type="protein sequence ID" value="MDF1586934.1"/>
    <property type="molecule type" value="Genomic_DNA"/>
</dbReference>
<dbReference type="InterPro" id="IPR033479">
    <property type="entry name" value="dCache_1"/>
</dbReference>
<comment type="caution">
    <text evidence="18">The sequence shown here is derived from an EMBL/GenBank/DDBJ whole genome shotgun (WGS) entry which is preliminary data.</text>
</comment>
<comment type="catalytic activity">
    <reaction evidence="1">
        <text>ATP + protein L-histidine = ADP + protein N-phospho-L-histidine.</text>
        <dbReference type="EC" id="2.7.13.3"/>
    </reaction>
</comment>
<dbReference type="PROSITE" id="PS50112">
    <property type="entry name" value="PAS"/>
    <property type="match status" value="2"/>
</dbReference>
<gene>
    <name evidence="18" type="ORF">PZ740_11155</name>
</gene>
<dbReference type="Pfam" id="PF00989">
    <property type="entry name" value="PAS"/>
    <property type="match status" value="1"/>
</dbReference>
<dbReference type="Pfam" id="PF02743">
    <property type="entry name" value="dCache_1"/>
    <property type="match status" value="1"/>
</dbReference>
<dbReference type="PRINTS" id="PR00344">
    <property type="entry name" value="BCTRLSENSOR"/>
</dbReference>
<dbReference type="GO" id="GO:0005524">
    <property type="term" value="F:ATP binding"/>
    <property type="evidence" value="ECO:0007669"/>
    <property type="project" value="UniProtKB-KW"/>
</dbReference>
<evidence type="ECO:0000256" key="9">
    <source>
        <dbReference type="ARBA" id="ARBA00022777"/>
    </source>
</evidence>